<name>X1P9H2_9ZZZZ</name>
<organism evidence="1">
    <name type="scientific">marine sediment metagenome</name>
    <dbReference type="NCBI Taxonomy" id="412755"/>
    <lineage>
        <taxon>unclassified sequences</taxon>
        <taxon>metagenomes</taxon>
        <taxon>ecological metagenomes</taxon>
    </lineage>
</organism>
<dbReference type="EMBL" id="BARV01032889">
    <property type="protein sequence ID" value="GAI39121.1"/>
    <property type="molecule type" value="Genomic_DNA"/>
</dbReference>
<protein>
    <submittedName>
        <fullName evidence="1">Uncharacterized protein</fullName>
    </submittedName>
</protein>
<comment type="caution">
    <text evidence="1">The sequence shown here is derived from an EMBL/GenBank/DDBJ whole genome shotgun (WGS) entry which is preliminary data.</text>
</comment>
<dbReference type="AlphaFoldDB" id="X1P9H2"/>
<accession>X1P9H2</accession>
<gene>
    <name evidence="1" type="ORF">S06H3_51787</name>
</gene>
<dbReference type="GO" id="GO:0006355">
    <property type="term" value="P:regulation of DNA-templated transcription"/>
    <property type="evidence" value="ECO:0007669"/>
    <property type="project" value="InterPro"/>
</dbReference>
<proteinExistence type="predicted"/>
<evidence type="ECO:0000313" key="1">
    <source>
        <dbReference type="EMBL" id="GAI39121.1"/>
    </source>
</evidence>
<dbReference type="SUPFAM" id="SSF47598">
    <property type="entry name" value="Ribbon-helix-helix"/>
    <property type="match status" value="1"/>
</dbReference>
<sequence length="53" mass="6069">MGELRLSIPNELHKELKQKALDKGISLKQLIIDIFKSYTGEKKSEASKIRREG</sequence>
<reference evidence="1" key="1">
    <citation type="journal article" date="2014" name="Front. Microbiol.">
        <title>High frequency of phylogenetically diverse reductive dehalogenase-homologous genes in deep subseafloor sedimentary metagenomes.</title>
        <authorList>
            <person name="Kawai M."/>
            <person name="Futagami T."/>
            <person name="Toyoda A."/>
            <person name="Takaki Y."/>
            <person name="Nishi S."/>
            <person name="Hori S."/>
            <person name="Arai W."/>
            <person name="Tsubouchi T."/>
            <person name="Morono Y."/>
            <person name="Uchiyama I."/>
            <person name="Ito T."/>
            <person name="Fujiyama A."/>
            <person name="Inagaki F."/>
            <person name="Takami H."/>
        </authorList>
    </citation>
    <scope>NUCLEOTIDE SEQUENCE</scope>
    <source>
        <strain evidence="1">Expedition CK06-06</strain>
    </source>
</reference>
<dbReference type="InterPro" id="IPR010985">
    <property type="entry name" value="Ribbon_hlx_hlx"/>
</dbReference>